<dbReference type="InterPro" id="IPR001128">
    <property type="entry name" value="Cyt_P450"/>
</dbReference>
<keyword evidence="13" id="KW-0472">Membrane</keyword>
<dbReference type="PANTHER" id="PTHR24291">
    <property type="entry name" value="CYTOCHROME P450 FAMILY 4"/>
    <property type="match status" value="1"/>
</dbReference>
<dbReference type="GO" id="GO:0005789">
    <property type="term" value="C:endoplasmic reticulum membrane"/>
    <property type="evidence" value="ECO:0007669"/>
    <property type="project" value="UniProtKB-SubCell"/>
</dbReference>
<evidence type="ECO:0000256" key="13">
    <source>
        <dbReference type="ARBA" id="ARBA00023136"/>
    </source>
</evidence>
<dbReference type="GO" id="GO:0005506">
    <property type="term" value="F:iron ion binding"/>
    <property type="evidence" value="ECO:0007669"/>
    <property type="project" value="InterPro"/>
</dbReference>
<dbReference type="Pfam" id="PF00067">
    <property type="entry name" value="p450"/>
    <property type="match status" value="1"/>
</dbReference>
<name>A0AAV1MA15_9NEOP</name>
<comment type="similarity">
    <text evidence="5 15">Belongs to the cytochrome P450 family.</text>
</comment>
<evidence type="ECO:0000256" key="12">
    <source>
        <dbReference type="ARBA" id="ARBA00023033"/>
    </source>
</evidence>
<evidence type="ECO:0000313" key="16">
    <source>
        <dbReference type="EMBL" id="CAK1604015.1"/>
    </source>
</evidence>
<dbReference type="CDD" id="cd20628">
    <property type="entry name" value="CYP4"/>
    <property type="match status" value="1"/>
</dbReference>
<dbReference type="InterPro" id="IPR017972">
    <property type="entry name" value="Cyt_P450_CS"/>
</dbReference>
<evidence type="ECO:0000256" key="11">
    <source>
        <dbReference type="ARBA" id="ARBA00023004"/>
    </source>
</evidence>
<dbReference type="PROSITE" id="PS00086">
    <property type="entry name" value="CYTOCHROME_P450"/>
    <property type="match status" value="1"/>
</dbReference>
<keyword evidence="11 14" id="KW-0408">Iron</keyword>
<dbReference type="PRINTS" id="PR00385">
    <property type="entry name" value="P450"/>
</dbReference>
<evidence type="ECO:0000256" key="9">
    <source>
        <dbReference type="ARBA" id="ARBA00022848"/>
    </source>
</evidence>
<dbReference type="InterPro" id="IPR036396">
    <property type="entry name" value="Cyt_P450_sf"/>
</dbReference>
<evidence type="ECO:0000256" key="2">
    <source>
        <dbReference type="ARBA" id="ARBA00003690"/>
    </source>
</evidence>
<comment type="function">
    <text evidence="2">May be involved in the metabolism of insect hormones and in the breakdown of synthetic insecticides.</text>
</comment>
<gene>
    <name evidence="16" type="ORF">PARMNEM_LOCUS22298</name>
</gene>
<proteinExistence type="inferred from homology"/>
<dbReference type="Proteomes" id="UP001314205">
    <property type="component" value="Unassembled WGS sequence"/>
</dbReference>
<protein>
    <recommendedName>
        <fullName evidence="18">Cytochrome P450</fullName>
    </recommendedName>
</protein>
<dbReference type="GO" id="GO:0020037">
    <property type="term" value="F:heme binding"/>
    <property type="evidence" value="ECO:0007669"/>
    <property type="project" value="InterPro"/>
</dbReference>
<evidence type="ECO:0000313" key="17">
    <source>
        <dbReference type="Proteomes" id="UP001314205"/>
    </source>
</evidence>
<comment type="subcellular location">
    <subcellularLocation>
        <location evidence="4">Endoplasmic reticulum membrane</location>
        <topology evidence="4">Peripheral membrane protein</topology>
    </subcellularLocation>
    <subcellularLocation>
        <location evidence="3">Microsome membrane</location>
        <topology evidence="3">Peripheral membrane protein</topology>
    </subcellularLocation>
</comment>
<evidence type="ECO:0000256" key="5">
    <source>
        <dbReference type="ARBA" id="ARBA00010617"/>
    </source>
</evidence>
<keyword evidence="12 15" id="KW-0503">Monooxygenase</keyword>
<dbReference type="AlphaFoldDB" id="A0AAV1MA15"/>
<dbReference type="EMBL" id="CAVLGL010000159">
    <property type="protein sequence ID" value="CAK1604015.1"/>
    <property type="molecule type" value="Genomic_DNA"/>
</dbReference>
<evidence type="ECO:0000256" key="14">
    <source>
        <dbReference type="PIRSR" id="PIRSR602401-1"/>
    </source>
</evidence>
<keyword evidence="6 14" id="KW-0349">Heme</keyword>
<evidence type="ECO:0008006" key="18">
    <source>
        <dbReference type="Google" id="ProtNLM"/>
    </source>
</evidence>
<comment type="caution">
    <text evidence="16">The sequence shown here is derived from an EMBL/GenBank/DDBJ whole genome shotgun (WGS) entry which is preliminary data.</text>
</comment>
<dbReference type="GO" id="GO:0016705">
    <property type="term" value="F:oxidoreductase activity, acting on paired donors, with incorporation or reduction of molecular oxygen"/>
    <property type="evidence" value="ECO:0007669"/>
    <property type="project" value="InterPro"/>
</dbReference>
<reference evidence="16 17" key="1">
    <citation type="submission" date="2023-11" db="EMBL/GenBank/DDBJ databases">
        <authorList>
            <person name="Hedman E."/>
            <person name="Englund M."/>
            <person name="Stromberg M."/>
            <person name="Nyberg Akerstrom W."/>
            <person name="Nylinder S."/>
            <person name="Jareborg N."/>
            <person name="Kallberg Y."/>
            <person name="Kronander E."/>
        </authorList>
    </citation>
    <scope>NUCLEOTIDE SEQUENCE [LARGE SCALE GENOMIC DNA]</scope>
</reference>
<evidence type="ECO:0000256" key="7">
    <source>
        <dbReference type="ARBA" id="ARBA00022723"/>
    </source>
</evidence>
<organism evidence="16 17">
    <name type="scientific">Parnassius mnemosyne</name>
    <name type="common">clouded apollo</name>
    <dbReference type="NCBI Taxonomy" id="213953"/>
    <lineage>
        <taxon>Eukaryota</taxon>
        <taxon>Metazoa</taxon>
        <taxon>Ecdysozoa</taxon>
        <taxon>Arthropoda</taxon>
        <taxon>Hexapoda</taxon>
        <taxon>Insecta</taxon>
        <taxon>Pterygota</taxon>
        <taxon>Neoptera</taxon>
        <taxon>Endopterygota</taxon>
        <taxon>Lepidoptera</taxon>
        <taxon>Glossata</taxon>
        <taxon>Ditrysia</taxon>
        <taxon>Papilionoidea</taxon>
        <taxon>Papilionidae</taxon>
        <taxon>Parnassiinae</taxon>
        <taxon>Parnassini</taxon>
        <taxon>Parnassius</taxon>
        <taxon>Driopa</taxon>
    </lineage>
</organism>
<dbReference type="SUPFAM" id="SSF48264">
    <property type="entry name" value="Cytochrome P450"/>
    <property type="match status" value="1"/>
</dbReference>
<sequence>MFLWLACFVFVLWTAYFWFSRRRMYRLASAIKGPDEELPIIGIAHTLTGSTEDIMTTMQKFSYLVMKNDGIMRGWLGHILYFLVVDPLDLEMLLKTCLEKDDLHRFIRNIFGYGGIFAPVAIWRKRRKILIPAFSPKIIENFVEVFSEQSEKLVVQLKEVEGCGQVSIWRFLSTYTLDAVCETAMGIKINAQENPNAPFLRAMQIAFNLVTERIFHLWLQPDWLYKFFPQYSKHQKYIKVMHDFIDEVIHIKREQLKKESSYQLEVDHNFELGNYERQSFLDLLINLSGGEKGYSDKELREEVLTLIIAGTDTSAVAIGYTLKLLAMYPKIQDRVFQELQEVFGYSDRPLVKKDLINLKYLDMVVKESLRLFPPVPFIIRKVGLEDVTLPSGRVLPAGSGIIVSIWGVHRDPKYWGPDAECFDPDRFLPERFNLQHACSYMPFSNGPRNCVGYKYAFMSIKTAVSAIVRRYKIVGDEEPGPIPFIKTKLDIMMKAVDDYKIGLEKRTLT</sequence>
<accession>A0AAV1MA15</accession>
<feature type="binding site" description="axial binding residue" evidence="14">
    <location>
        <position position="450"/>
    </location>
    <ligand>
        <name>heme</name>
        <dbReference type="ChEBI" id="CHEBI:30413"/>
    </ligand>
    <ligandPart>
        <name>Fe</name>
        <dbReference type="ChEBI" id="CHEBI:18248"/>
    </ligandPart>
</feature>
<dbReference type="InterPro" id="IPR002401">
    <property type="entry name" value="Cyt_P450_E_grp-I"/>
</dbReference>
<comment type="cofactor">
    <cofactor evidence="1 14">
        <name>heme</name>
        <dbReference type="ChEBI" id="CHEBI:30413"/>
    </cofactor>
</comment>
<evidence type="ECO:0000256" key="10">
    <source>
        <dbReference type="ARBA" id="ARBA00023002"/>
    </source>
</evidence>
<keyword evidence="17" id="KW-1185">Reference proteome</keyword>
<evidence type="ECO:0000256" key="4">
    <source>
        <dbReference type="ARBA" id="ARBA00004406"/>
    </source>
</evidence>
<evidence type="ECO:0000256" key="6">
    <source>
        <dbReference type="ARBA" id="ARBA00022617"/>
    </source>
</evidence>
<dbReference type="PANTHER" id="PTHR24291:SF189">
    <property type="entry name" value="CYTOCHROME P450 4C3-RELATED"/>
    <property type="match status" value="1"/>
</dbReference>
<evidence type="ECO:0000256" key="3">
    <source>
        <dbReference type="ARBA" id="ARBA00004174"/>
    </source>
</evidence>
<keyword evidence="10 15" id="KW-0560">Oxidoreductase</keyword>
<evidence type="ECO:0000256" key="8">
    <source>
        <dbReference type="ARBA" id="ARBA00022824"/>
    </source>
</evidence>
<keyword evidence="8" id="KW-0256">Endoplasmic reticulum</keyword>
<dbReference type="InterPro" id="IPR050196">
    <property type="entry name" value="Cytochrome_P450_Monoox"/>
</dbReference>
<dbReference type="Gene3D" id="1.10.630.10">
    <property type="entry name" value="Cytochrome P450"/>
    <property type="match status" value="1"/>
</dbReference>
<dbReference type="PRINTS" id="PR00463">
    <property type="entry name" value="EP450I"/>
</dbReference>
<evidence type="ECO:0000256" key="15">
    <source>
        <dbReference type="RuleBase" id="RU000461"/>
    </source>
</evidence>
<dbReference type="GO" id="GO:0004497">
    <property type="term" value="F:monooxygenase activity"/>
    <property type="evidence" value="ECO:0007669"/>
    <property type="project" value="UniProtKB-KW"/>
</dbReference>
<evidence type="ECO:0000256" key="1">
    <source>
        <dbReference type="ARBA" id="ARBA00001971"/>
    </source>
</evidence>
<keyword evidence="7 14" id="KW-0479">Metal-binding</keyword>
<keyword evidence="9" id="KW-0492">Microsome</keyword>